<feature type="compositionally biased region" description="Pro residues" evidence="2">
    <location>
        <begin position="133"/>
        <end position="166"/>
    </location>
</feature>
<evidence type="ECO:0000256" key="3">
    <source>
        <dbReference type="SAM" id="SignalP"/>
    </source>
</evidence>
<feature type="compositionally biased region" description="Low complexity" evidence="2">
    <location>
        <begin position="88"/>
        <end position="122"/>
    </location>
</feature>
<dbReference type="PROSITE" id="PS51406">
    <property type="entry name" value="FIBRINOGEN_C_2"/>
    <property type="match status" value="1"/>
</dbReference>
<dbReference type="Pfam" id="PF00147">
    <property type="entry name" value="Fibrinogen_C"/>
    <property type="match status" value="1"/>
</dbReference>
<proteinExistence type="predicted"/>
<gene>
    <name evidence="5" type="ORF">BRAFLDRAFT_89668</name>
</gene>
<dbReference type="FunFam" id="3.90.215.10:FF:000001">
    <property type="entry name" value="Tenascin isoform 1"/>
    <property type="match status" value="1"/>
</dbReference>
<feature type="region of interest" description="Disordered" evidence="2">
    <location>
        <begin position="85"/>
        <end position="178"/>
    </location>
</feature>
<dbReference type="InterPro" id="IPR002181">
    <property type="entry name" value="Fibrinogen_a/b/g_C_dom"/>
</dbReference>
<organism>
    <name type="scientific">Branchiostoma floridae</name>
    <name type="common">Florida lancelet</name>
    <name type="synonym">Amphioxus</name>
    <dbReference type="NCBI Taxonomy" id="7739"/>
    <lineage>
        <taxon>Eukaryota</taxon>
        <taxon>Metazoa</taxon>
        <taxon>Chordata</taxon>
        <taxon>Cephalochordata</taxon>
        <taxon>Leptocardii</taxon>
        <taxon>Amphioxiformes</taxon>
        <taxon>Branchiostomatidae</taxon>
        <taxon>Branchiostoma</taxon>
    </lineage>
</organism>
<dbReference type="eggNOG" id="KOG2579">
    <property type="taxonomic scope" value="Eukaryota"/>
</dbReference>
<accession>C3Y4D7</accession>
<name>C3Y4D7_BRAFL</name>
<dbReference type="SMART" id="SM00186">
    <property type="entry name" value="FBG"/>
    <property type="match status" value="1"/>
</dbReference>
<keyword evidence="1" id="KW-1015">Disulfide bond</keyword>
<dbReference type="Gene3D" id="3.90.215.10">
    <property type="entry name" value="Gamma Fibrinogen, chain A, domain 1"/>
    <property type="match status" value="1"/>
</dbReference>
<dbReference type="InterPro" id="IPR050373">
    <property type="entry name" value="Fibrinogen_C-term_domain"/>
</dbReference>
<dbReference type="PANTHER" id="PTHR19143:SF458">
    <property type="entry name" value="FIBRINOGEN C-TERMINAL DOMAIN-CONTAINING PROTEIN-RELATED"/>
    <property type="match status" value="1"/>
</dbReference>
<feature type="signal peptide" evidence="3">
    <location>
        <begin position="1"/>
        <end position="24"/>
    </location>
</feature>
<dbReference type="FunCoup" id="C3Y4D7">
    <property type="interactions" value="340"/>
</dbReference>
<dbReference type="NCBIfam" id="NF040941">
    <property type="entry name" value="GGGWT_bact"/>
    <property type="match status" value="1"/>
</dbReference>
<evidence type="ECO:0000256" key="1">
    <source>
        <dbReference type="ARBA" id="ARBA00023157"/>
    </source>
</evidence>
<dbReference type="AlphaFoldDB" id="C3Y4D7"/>
<dbReference type="PANTHER" id="PTHR19143">
    <property type="entry name" value="FIBRINOGEN/TENASCIN/ANGIOPOEITIN"/>
    <property type="match status" value="1"/>
</dbReference>
<feature type="domain" description="Fibrinogen C-terminal" evidence="4">
    <location>
        <begin position="170"/>
        <end position="399"/>
    </location>
</feature>
<dbReference type="EMBL" id="GG666485">
    <property type="protein sequence ID" value="EEN64811.1"/>
    <property type="molecule type" value="Genomic_DNA"/>
</dbReference>
<dbReference type="SUPFAM" id="SSF56496">
    <property type="entry name" value="Fibrinogen C-terminal domain-like"/>
    <property type="match status" value="1"/>
</dbReference>
<evidence type="ECO:0000259" key="4">
    <source>
        <dbReference type="PROSITE" id="PS51406"/>
    </source>
</evidence>
<dbReference type="InterPro" id="IPR014716">
    <property type="entry name" value="Fibrinogen_a/b/g_C_1"/>
</dbReference>
<sequence>MEGSLRGALLAAACCLLFGTLVSAQDQTMGPALVEGHVDYSGQMSCKIIWPTPADRAKETARIAALETRLTELEKMQDKIRELEGRCSSSCSAGGDTSSSSSSTPSSSSSSSSSSSTSILTSLREWSNKQPSPGQPQPRPQPPHGRPQPPPRRPQPPPRRPQPPPVVATGGGDPNRKDCSALFKRGGVRASGVYQIFPAGVRGPIEVYCDMETDGGGWTLIQRRLDGSVAFNRGWADYKAGFGQAGGEYWLGNDNIHHLTSSQGDYELRIDLTNWEGESRYAKYSRFKIHDESKLYELSQGGYSGNAGDTMTIGLLYGNDRQKFSTIDRDNDANRIKNCAADFGQGGWWYGSCSHTDLNGEYLGNCGFYCAYGKGVYWSKWKGWEYSLKETAMKIRPKDF</sequence>
<dbReference type="InParanoid" id="C3Y4D7"/>
<dbReference type="CDD" id="cd00087">
    <property type="entry name" value="FReD"/>
    <property type="match status" value="1"/>
</dbReference>
<reference evidence="5" key="1">
    <citation type="journal article" date="2008" name="Nature">
        <title>The amphioxus genome and the evolution of the chordate karyotype.</title>
        <authorList>
            <consortium name="US DOE Joint Genome Institute (JGI-PGF)"/>
            <person name="Putnam N.H."/>
            <person name="Butts T."/>
            <person name="Ferrier D.E.K."/>
            <person name="Furlong R.F."/>
            <person name="Hellsten U."/>
            <person name="Kawashima T."/>
            <person name="Robinson-Rechavi M."/>
            <person name="Shoguchi E."/>
            <person name="Terry A."/>
            <person name="Yu J.-K."/>
            <person name="Benito-Gutierrez E.L."/>
            <person name="Dubchak I."/>
            <person name="Garcia-Fernandez J."/>
            <person name="Gibson-Brown J.J."/>
            <person name="Grigoriev I.V."/>
            <person name="Horton A.C."/>
            <person name="de Jong P.J."/>
            <person name="Jurka J."/>
            <person name="Kapitonov V.V."/>
            <person name="Kohara Y."/>
            <person name="Kuroki Y."/>
            <person name="Lindquist E."/>
            <person name="Lucas S."/>
            <person name="Osoegawa K."/>
            <person name="Pennacchio L.A."/>
            <person name="Salamov A.A."/>
            <person name="Satou Y."/>
            <person name="Sauka-Spengler T."/>
            <person name="Schmutz J."/>
            <person name="Shin-I T."/>
            <person name="Toyoda A."/>
            <person name="Bronner-Fraser M."/>
            <person name="Fujiyama A."/>
            <person name="Holland L.Z."/>
            <person name="Holland P.W.H."/>
            <person name="Satoh N."/>
            <person name="Rokhsar D.S."/>
        </authorList>
    </citation>
    <scope>NUCLEOTIDE SEQUENCE [LARGE SCALE GENOMIC DNA]</scope>
    <source>
        <strain evidence="5">S238N-H82</strain>
        <tissue evidence="5">Testes</tissue>
    </source>
</reference>
<evidence type="ECO:0000313" key="5">
    <source>
        <dbReference type="EMBL" id="EEN64811.1"/>
    </source>
</evidence>
<dbReference type="InterPro" id="IPR036056">
    <property type="entry name" value="Fibrinogen-like_C"/>
</dbReference>
<evidence type="ECO:0000256" key="2">
    <source>
        <dbReference type="SAM" id="MobiDB-lite"/>
    </source>
</evidence>
<protein>
    <recommendedName>
        <fullName evidence="4">Fibrinogen C-terminal domain-containing protein</fullName>
    </recommendedName>
</protein>
<keyword evidence="3" id="KW-0732">Signal</keyword>
<feature type="chain" id="PRO_5002933418" description="Fibrinogen C-terminal domain-containing protein" evidence="3">
    <location>
        <begin position="25"/>
        <end position="400"/>
    </location>
</feature>